<protein>
    <submittedName>
        <fullName evidence="2">Mitochondrial enolase superfamily member 1</fullName>
    </submittedName>
</protein>
<evidence type="ECO:0000259" key="1">
    <source>
        <dbReference type="PROSITE" id="PS50878"/>
    </source>
</evidence>
<feature type="domain" description="Reverse transcriptase" evidence="1">
    <location>
        <begin position="1"/>
        <end position="182"/>
    </location>
</feature>
<accession>A0ABC9WE22</accession>
<dbReference type="SUPFAM" id="SSF56672">
    <property type="entry name" value="DNA/RNA polymerases"/>
    <property type="match status" value="1"/>
</dbReference>
<dbReference type="AlphaFoldDB" id="A0ABC9WE22"/>
<dbReference type="PANTHER" id="PTHR33332">
    <property type="entry name" value="REVERSE TRANSCRIPTASE DOMAIN-CONTAINING PROTEIN"/>
    <property type="match status" value="1"/>
</dbReference>
<dbReference type="InterPro" id="IPR043502">
    <property type="entry name" value="DNA/RNA_pol_sf"/>
</dbReference>
<comment type="caution">
    <text evidence="2">The sequence shown here is derived from an EMBL/GenBank/DDBJ whole genome shotgun (WGS) entry which is preliminary data.</text>
</comment>
<dbReference type="PROSITE" id="PS50878">
    <property type="entry name" value="RT_POL"/>
    <property type="match status" value="1"/>
</dbReference>
<name>A0ABC9WE22_GRUJA</name>
<dbReference type="Pfam" id="PF00078">
    <property type="entry name" value="RVT_1"/>
    <property type="match status" value="1"/>
</dbReference>
<organism evidence="2 3">
    <name type="scientific">Grus japonensis</name>
    <name type="common">Japanese crane</name>
    <name type="synonym">Red-crowned crane</name>
    <dbReference type="NCBI Taxonomy" id="30415"/>
    <lineage>
        <taxon>Eukaryota</taxon>
        <taxon>Metazoa</taxon>
        <taxon>Chordata</taxon>
        <taxon>Craniata</taxon>
        <taxon>Vertebrata</taxon>
        <taxon>Euteleostomi</taxon>
        <taxon>Archelosauria</taxon>
        <taxon>Archosauria</taxon>
        <taxon>Dinosauria</taxon>
        <taxon>Saurischia</taxon>
        <taxon>Theropoda</taxon>
        <taxon>Coelurosauria</taxon>
        <taxon>Aves</taxon>
        <taxon>Neognathae</taxon>
        <taxon>Neoaves</taxon>
        <taxon>Gruiformes</taxon>
        <taxon>Gruidae</taxon>
        <taxon>Grus</taxon>
    </lineage>
</organism>
<dbReference type="EMBL" id="BAAFJT010000002">
    <property type="protein sequence ID" value="GAB0182907.1"/>
    <property type="molecule type" value="Genomic_DNA"/>
</dbReference>
<dbReference type="InterPro" id="IPR000477">
    <property type="entry name" value="RT_dom"/>
</dbReference>
<sequence>MPGKITEQILLETMLRHMANKEVIGDSQQGFTKGKSCLTNLMAFYDGVTALMDKGRATDIIYLDLCKAFDTVLHDIPVCKLERHGFDGWTTHWIRNWLDSLTQRVAVSCLMSKWRPVMGGIPQGSVLGLALFNIFVSDMDSGIECTLSKFADDTKLCGVVTHWREGMPSRGTLTGLGPVQTS</sequence>
<proteinExistence type="predicted"/>
<evidence type="ECO:0000313" key="3">
    <source>
        <dbReference type="Proteomes" id="UP001623348"/>
    </source>
</evidence>
<gene>
    <name evidence="2" type="ORF">GRJ2_000756000</name>
</gene>
<keyword evidence="3" id="KW-1185">Reference proteome</keyword>
<dbReference type="Proteomes" id="UP001623348">
    <property type="component" value="Unassembled WGS sequence"/>
</dbReference>
<evidence type="ECO:0000313" key="2">
    <source>
        <dbReference type="EMBL" id="GAB0182907.1"/>
    </source>
</evidence>
<reference evidence="2 3" key="1">
    <citation type="submission" date="2024-06" db="EMBL/GenBank/DDBJ databases">
        <title>The draft genome of Grus japonensis, version 3.</title>
        <authorList>
            <person name="Nabeshima K."/>
            <person name="Suzuki S."/>
            <person name="Onuma M."/>
        </authorList>
    </citation>
    <scope>NUCLEOTIDE SEQUENCE [LARGE SCALE GENOMIC DNA]</scope>
    <source>
        <strain evidence="2 3">451A</strain>
    </source>
</reference>